<dbReference type="EMBL" id="CP022387">
    <property type="protein sequence ID" value="ATA89898.1"/>
    <property type="molecule type" value="Genomic_DNA"/>
</dbReference>
<dbReference type="KEGG" id="csto:CGC58_09275"/>
<accession>A0A250G0P0</accession>
<protein>
    <recommendedName>
        <fullName evidence="3">Internalin</fullName>
    </recommendedName>
</protein>
<gene>
    <name evidence="1" type="ORF">CGC58_09275</name>
</gene>
<dbReference type="SUPFAM" id="SSF52058">
    <property type="entry name" value="L domain-like"/>
    <property type="match status" value="1"/>
</dbReference>
<evidence type="ECO:0000313" key="2">
    <source>
        <dbReference type="Proteomes" id="UP000217348"/>
    </source>
</evidence>
<organism evidence="1 2">
    <name type="scientific">Capnocytophaga stomatis</name>
    <dbReference type="NCBI Taxonomy" id="1848904"/>
    <lineage>
        <taxon>Bacteria</taxon>
        <taxon>Pseudomonadati</taxon>
        <taxon>Bacteroidota</taxon>
        <taxon>Flavobacteriia</taxon>
        <taxon>Flavobacteriales</taxon>
        <taxon>Flavobacteriaceae</taxon>
        <taxon>Capnocytophaga</taxon>
    </lineage>
</organism>
<dbReference type="InterPro" id="IPR032675">
    <property type="entry name" value="LRR_dom_sf"/>
</dbReference>
<name>A0A250G0P0_9FLAO</name>
<dbReference type="AlphaFoldDB" id="A0A250G0P0"/>
<reference evidence="2" key="1">
    <citation type="submission" date="2017-06" db="EMBL/GenBank/DDBJ databases">
        <title>Capnocytophaga spp. assemblies.</title>
        <authorList>
            <person name="Gulvik C.A."/>
        </authorList>
    </citation>
    <scope>NUCLEOTIDE SEQUENCE [LARGE SCALE GENOMIC DNA]</scope>
    <source>
        <strain evidence="2">H2177</strain>
    </source>
</reference>
<dbReference type="Proteomes" id="UP000217348">
    <property type="component" value="Chromosome"/>
</dbReference>
<dbReference type="OrthoDB" id="8612537at2"/>
<evidence type="ECO:0008006" key="3">
    <source>
        <dbReference type="Google" id="ProtNLM"/>
    </source>
</evidence>
<dbReference type="RefSeq" id="WP_095896456.1">
    <property type="nucleotide sequence ID" value="NZ_BOPK01000004.1"/>
</dbReference>
<sequence>MEKLIYYYNKDINCVEVLPEYLSKGIKMAKNYHCGLRITADFAGFFGQFEATGEKVILDLSPLKNYPDLPELIIEDNFKIDEVVGVEVLYTLQKLTILNVKKVSKKLQIDVSQIPNLVDLRFDFYPCILGLGKAINLNRLHIWSYNKEDLTELKDLTLLTDLLLVRPSIQRLSGIENMTRLEKFEITYARKLEDISALKELQKKHIINHLALPQKFW</sequence>
<evidence type="ECO:0000313" key="1">
    <source>
        <dbReference type="EMBL" id="ATA89898.1"/>
    </source>
</evidence>
<dbReference type="Gene3D" id="3.80.10.10">
    <property type="entry name" value="Ribonuclease Inhibitor"/>
    <property type="match status" value="1"/>
</dbReference>
<proteinExistence type="predicted"/>